<evidence type="ECO:0000313" key="2">
    <source>
        <dbReference type="Proteomes" id="UP000280696"/>
    </source>
</evidence>
<keyword evidence="2" id="KW-1185">Reference proteome</keyword>
<dbReference type="InterPro" id="IPR043756">
    <property type="entry name" value="DUF5702"/>
</dbReference>
<gene>
    <name evidence="1" type="ORF">D7V94_08540</name>
</gene>
<comment type="caution">
    <text evidence="1">The sequence shown here is derived from an EMBL/GenBank/DDBJ whole genome shotgun (WGS) entry which is preliminary data.</text>
</comment>
<dbReference type="RefSeq" id="WP_120468745.1">
    <property type="nucleotide sequence ID" value="NZ_RAYQ01000006.1"/>
</dbReference>
<evidence type="ECO:0000313" key="1">
    <source>
        <dbReference type="EMBL" id="RKI92103.1"/>
    </source>
</evidence>
<dbReference type="Pfam" id="PF18960">
    <property type="entry name" value="DUF5702"/>
    <property type="match status" value="1"/>
</dbReference>
<name>A0A3A9AX05_9FIRM</name>
<sequence>MKGYLTIFLALSLSLLTGFILLLTGNAINNGMKIRYECAADTGMNAVLSEFHIGLLERYDLIYVDTSYLEKEPDIANMEQRLWYFMEENIGGVLGKKNAPWGNIFLENITISSFETSAADFGSSMRNQAVLYVEDAGISGKEREVFWQMSDVKALQAASPLAGWSSIMEQLAGMELPLIQNEKGEWKEVPLSNPADWVYSLVGSDVLFLAQADLKSVNPAKISLGEYISYRAIKNTDSEDRDYRQDEDLFLSYLFDKMGYLGNFREDSFLSCQLEYIAKGRESDLENVRAVAGSLFDLRFADNTACALADGDLRAQAIAAAEMLQAVKLNAEFLDPVAESILYACAFLETVSDMRTIYAGGCVPVRKSDHGMSVDRVLGGSLYSGHSANGWDYGQYLASMILLIGDKNSNLRAMDIMEMDMRFRDNNKNFKMDWCVERYEAEITARGSYLSRFFLRRKYGYF</sequence>
<organism evidence="1 2">
    <name type="scientific">Parablautia intestinalis</name>
    <dbReference type="NCBI Taxonomy" id="2320100"/>
    <lineage>
        <taxon>Bacteria</taxon>
        <taxon>Bacillati</taxon>
        <taxon>Bacillota</taxon>
        <taxon>Clostridia</taxon>
        <taxon>Lachnospirales</taxon>
        <taxon>Lachnospiraceae</taxon>
        <taxon>Parablautia</taxon>
    </lineage>
</organism>
<dbReference type="OrthoDB" id="5135382at2"/>
<proteinExistence type="predicted"/>
<accession>A0A3A9AX05</accession>
<dbReference type="EMBL" id="RAYQ01000006">
    <property type="protein sequence ID" value="RKI92103.1"/>
    <property type="molecule type" value="Genomic_DNA"/>
</dbReference>
<reference evidence="1 2" key="1">
    <citation type="submission" date="2018-09" db="EMBL/GenBank/DDBJ databases">
        <title>Murine metabolic-syndrome-specific gut microbial biobank.</title>
        <authorList>
            <person name="Liu C."/>
        </authorList>
    </citation>
    <scope>NUCLEOTIDE SEQUENCE [LARGE SCALE GENOMIC DNA]</scope>
    <source>
        <strain evidence="1 2">0.1xD8-82</strain>
    </source>
</reference>
<protein>
    <submittedName>
        <fullName evidence="1">Uncharacterized protein</fullName>
    </submittedName>
</protein>
<dbReference type="AlphaFoldDB" id="A0A3A9AX05"/>
<dbReference type="Proteomes" id="UP000280696">
    <property type="component" value="Unassembled WGS sequence"/>
</dbReference>